<dbReference type="AlphaFoldDB" id="A0A251P3P9"/>
<gene>
    <name evidence="1" type="ORF">PRUPE_5G044700</name>
</gene>
<proteinExistence type="predicted"/>
<name>A0A251P3P9_PRUPE</name>
<reference evidence="1 2" key="1">
    <citation type="journal article" date="2013" name="Nat. Genet.">
        <title>The high-quality draft genome of peach (Prunus persica) identifies unique patterns of genetic diversity, domestication and genome evolution.</title>
        <authorList>
            <consortium name="International Peach Genome Initiative"/>
            <person name="Verde I."/>
            <person name="Abbott A.G."/>
            <person name="Scalabrin S."/>
            <person name="Jung S."/>
            <person name="Shu S."/>
            <person name="Marroni F."/>
            <person name="Zhebentyayeva T."/>
            <person name="Dettori M.T."/>
            <person name="Grimwood J."/>
            <person name="Cattonaro F."/>
            <person name="Zuccolo A."/>
            <person name="Rossini L."/>
            <person name="Jenkins J."/>
            <person name="Vendramin E."/>
            <person name="Meisel L.A."/>
            <person name="Decroocq V."/>
            <person name="Sosinski B."/>
            <person name="Prochnik S."/>
            <person name="Mitros T."/>
            <person name="Policriti A."/>
            <person name="Cipriani G."/>
            <person name="Dondini L."/>
            <person name="Ficklin S."/>
            <person name="Goodstein D.M."/>
            <person name="Xuan P."/>
            <person name="Del Fabbro C."/>
            <person name="Aramini V."/>
            <person name="Copetti D."/>
            <person name="Gonzalez S."/>
            <person name="Horner D.S."/>
            <person name="Falchi R."/>
            <person name="Lucas S."/>
            <person name="Mica E."/>
            <person name="Maldonado J."/>
            <person name="Lazzari B."/>
            <person name="Bielenberg D."/>
            <person name="Pirona R."/>
            <person name="Miculan M."/>
            <person name="Barakat A."/>
            <person name="Testolin R."/>
            <person name="Stella A."/>
            <person name="Tartarini S."/>
            <person name="Tonutti P."/>
            <person name="Arus P."/>
            <person name="Orellana A."/>
            <person name="Wells C."/>
            <person name="Main D."/>
            <person name="Vizzotto G."/>
            <person name="Silva H."/>
            <person name="Salamini F."/>
            <person name="Schmutz J."/>
            <person name="Morgante M."/>
            <person name="Rokhsar D.S."/>
        </authorList>
    </citation>
    <scope>NUCLEOTIDE SEQUENCE [LARGE SCALE GENOMIC DNA]</scope>
    <source>
        <strain evidence="2">cv. Nemared</strain>
    </source>
</reference>
<evidence type="ECO:0000313" key="2">
    <source>
        <dbReference type="Proteomes" id="UP000006882"/>
    </source>
</evidence>
<dbReference type="Gramene" id="ONI06163">
    <property type="protein sequence ID" value="ONI06163"/>
    <property type="gene ID" value="PRUPE_5G044700"/>
</dbReference>
<accession>A0A251P3P9</accession>
<dbReference type="EMBL" id="CM007655">
    <property type="protein sequence ID" value="ONI06163.1"/>
    <property type="molecule type" value="Genomic_DNA"/>
</dbReference>
<sequence length="171" mass="18918">MMRETLPKDDKSVKCHRNKNKKAKSDCKDLTNKNCYDHDNNHSGGAMKLMMMMMAMALLTTSHGIGIHINTSVVTGGYSASRCNGLTDTACRIAHSELDFDLEFMLDSEFSIRLLQTNDAHLSLESLVATKAVSCNRVGNTDSCHDKGNKIPIPDNCKKEPTLKGCYKHPP</sequence>
<protein>
    <submittedName>
        <fullName evidence="1">Uncharacterized protein</fullName>
    </submittedName>
</protein>
<keyword evidence="2" id="KW-1185">Reference proteome</keyword>
<dbReference type="Proteomes" id="UP000006882">
    <property type="component" value="Chromosome G5"/>
</dbReference>
<evidence type="ECO:0000313" key="1">
    <source>
        <dbReference type="EMBL" id="ONI06163.1"/>
    </source>
</evidence>
<organism evidence="1 2">
    <name type="scientific">Prunus persica</name>
    <name type="common">Peach</name>
    <name type="synonym">Amygdalus persica</name>
    <dbReference type="NCBI Taxonomy" id="3760"/>
    <lineage>
        <taxon>Eukaryota</taxon>
        <taxon>Viridiplantae</taxon>
        <taxon>Streptophyta</taxon>
        <taxon>Embryophyta</taxon>
        <taxon>Tracheophyta</taxon>
        <taxon>Spermatophyta</taxon>
        <taxon>Magnoliopsida</taxon>
        <taxon>eudicotyledons</taxon>
        <taxon>Gunneridae</taxon>
        <taxon>Pentapetalae</taxon>
        <taxon>rosids</taxon>
        <taxon>fabids</taxon>
        <taxon>Rosales</taxon>
        <taxon>Rosaceae</taxon>
        <taxon>Amygdaloideae</taxon>
        <taxon>Amygdaleae</taxon>
        <taxon>Prunus</taxon>
    </lineage>
</organism>